<feature type="domain" description="Ig-like SoxY" evidence="3">
    <location>
        <begin position="41"/>
        <end position="152"/>
    </location>
</feature>
<dbReference type="RefSeq" id="WP_147799058.1">
    <property type="nucleotide sequence ID" value="NZ_VPFL01000005.1"/>
</dbReference>
<dbReference type="InterPro" id="IPR013783">
    <property type="entry name" value="Ig-like_fold"/>
</dbReference>
<dbReference type="InterPro" id="IPR032711">
    <property type="entry name" value="SoxY"/>
</dbReference>
<feature type="signal peptide" evidence="1">
    <location>
        <begin position="1"/>
        <end position="24"/>
    </location>
</feature>
<organism evidence="4 5">
    <name type="scientific">Pelomicrobium methylotrophicum</name>
    <dbReference type="NCBI Taxonomy" id="2602750"/>
    <lineage>
        <taxon>Bacteria</taxon>
        <taxon>Pseudomonadati</taxon>
        <taxon>Pseudomonadota</taxon>
        <taxon>Hydrogenophilia</taxon>
        <taxon>Hydrogenophilia incertae sedis</taxon>
        <taxon>Pelomicrobium</taxon>
    </lineage>
</organism>
<reference evidence="4 5" key="1">
    <citation type="submission" date="2019-08" db="EMBL/GenBank/DDBJ databases">
        <title>Pelomicrobium methylotrophicum gen. nov., sp. nov. a moderately thermophilic, facultatively anaerobic, lithoautotrophic and methylotrophic bacterium isolated from a terrestrial mud volcano.</title>
        <authorList>
            <person name="Slobodkina G.B."/>
            <person name="Merkel A.Y."/>
            <person name="Slobodkin A.I."/>
        </authorList>
    </citation>
    <scope>NUCLEOTIDE SEQUENCE [LARGE SCALE GENOMIC DNA]</scope>
    <source>
        <strain evidence="4 5">SM250</strain>
    </source>
</reference>
<dbReference type="SUPFAM" id="SSF81296">
    <property type="entry name" value="E set domains"/>
    <property type="match status" value="1"/>
</dbReference>
<dbReference type="Pfam" id="PF13501">
    <property type="entry name" value="SoxY"/>
    <property type="match status" value="1"/>
</dbReference>
<dbReference type="InParanoid" id="A0A5C7EZ27"/>
<proteinExistence type="predicted"/>
<dbReference type="EMBL" id="VPFL01000005">
    <property type="protein sequence ID" value="TXF12566.1"/>
    <property type="molecule type" value="Genomic_DNA"/>
</dbReference>
<dbReference type="InterPro" id="IPR014880">
    <property type="entry name" value="SoxZ_dom"/>
</dbReference>
<evidence type="ECO:0000259" key="3">
    <source>
        <dbReference type="Pfam" id="PF13501"/>
    </source>
</evidence>
<evidence type="ECO:0000259" key="2">
    <source>
        <dbReference type="Pfam" id="PF08770"/>
    </source>
</evidence>
<gene>
    <name evidence="4" type="ORF">FR698_04850</name>
</gene>
<dbReference type="AlphaFoldDB" id="A0A5C7EZ27"/>
<dbReference type="Gene3D" id="2.60.40.2470">
    <property type="entry name" value="SoxY domain"/>
    <property type="match status" value="1"/>
</dbReference>
<dbReference type="NCBIfam" id="TIGR04557">
    <property type="entry name" value="fuse_rel_SoxYZ"/>
    <property type="match status" value="1"/>
</dbReference>
<evidence type="ECO:0000256" key="1">
    <source>
        <dbReference type="SAM" id="SignalP"/>
    </source>
</evidence>
<dbReference type="Proteomes" id="UP000321201">
    <property type="component" value="Unassembled WGS sequence"/>
</dbReference>
<accession>A0A5C7EZ27</accession>
<protein>
    <submittedName>
        <fullName evidence="4">Quinoprotein dehydrogenase-associated SoxYZ-like carrier</fullName>
    </submittedName>
</protein>
<name>A0A5C7EZ27_9PROT</name>
<evidence type="ECO:0000313" key="5">
    <source>
        <dbReference type="Proteomes" id="UP000321201"/>
    </source>
</evidence>
<dbReference type="OrthoDB" id="8538315at2"/>
<keyword evidence="1" id="KW-0732">Signal</keyword>
<feature type="chain" id="PRO_5022688235" evidence="1">
    <location>
        <begin position="25"/>
        <end position="278"/>
    </location>
</feature>
<evidence type="ECO:0000313" key="4">
    <source>
        <dbReference type="EMBL" id="TXF12566.1"/>
    </source>
</evidence>
<dbReference type="InterPro" id="IPR014756">
    <property type="entry name" value="Ig_E-set"/>
</dbReference>
<keyword evidence="5" id="KW-1185">Reference proteome</keyword>
<sequence length="278" mass="30519">MRPLRFAPGLTLVLALTLTGLAQAADTAPDPDTEIWRKVKSALFGDRPVSTDAAAVIQLEAPARAEDAATVPIALKTRLPQRPERYIQRVYLIIDKNPSPLAAVFHFSPEAGRADLETRVRIEEYTHIRAVAELSDGRLYATTRYIKASGGCSAPASKDPAAALARLGKMKFRMDAPVALHQPNLVQLMISHPNHSGLAMDQLTRLYTPAHYVRQVTVTYAGKPVLTAEVDFSISENPNFRFYFVPRESGELKAEVVDSKDLRFETSVLIRPGMAVGS</sequence>
<dbReference type="Pfam" id="PF08770">
    <property type="entry name" value="SoxZ"/>
    <property type="match status" value="1"/>
</dbReference>
<dbReference type="InterPro" id="IPR030831">
    <property type="entry name" value="Fuse-rel_SoxYZ"/>
</dbReference>
<feature type="domain" description="Sulphur oxidation protein SoxZ" evidence="2">
    <location>
        <begin position="182"/>
        <end position="267"/>
    </location>
</feature>
<dbReference type="InterPro" id="IPR038162">
    <property type="entry name" value="SoxY_sf"/>
</dbReference>
<dbReference type="Gene3D" id="2.60.40.10">
    <property type="entry name" value="Immunoglobulins"/>
    <property type="match status" value="1"/>
</dbReference>
<comment type="caution">
    <text evidence="4">The sequence shown here is derived from an EMBL/GenBank/DDBJ whole genome shotgun (WGS) entry which is preliminary data.</text>
</comment>